<evidence type="ECO:0000313" key="9">
    <source>
        <dbReference type="EMBL" id="KAH3791379.1"/>
    </source>
</evidence>
<feature type="domain" description="Ig-like" evidence="8">
    <location>
        <begin position="305"/>
        <end position="391"/>
    </location>
</feature>
<dbReference type="InterPro" id="IPR013098">
    <property type="entry name" value="Ig_I-set"/>
</dbReference>
<feature type="domain" description="Ig-like" evidence="8">
    <location>
        <begin position="492"/>
        <end position="577"/>
    </location>
</feature>
<dbReference type="GO" id="GO:0005886">
    <property type="term" value="C:plasma membrane"/>
    <property type="evidence" value="ECO:0007669"/>
    <property type="project" value="TreeGrafter"/>
</dbReference>
<keyword evidence="2" id="KW-0732">Signal</keyword>
<proteinExistence type="predicted"/>
<dbReference type="InterPro" id="IPR013783">
    <property type="entry name" value="Ig-like_fold"/>
</dbReference>
<evidence type="ECO:0000256" key="1">
    <source>
        <dbReference type="ARBA" id="ARBA00004370"/>
    </source>
</evidence>
<dbReference type="AlphaFoldDB" id="A0A9D4F2V6"/>
<evidence type="ECO:0000313" key="10">
    <source>
        <dbReference type="Proteomes" id="UP000828390"/>
    </source>
</evidence>
<dbReference type="InterPro" id="IPR007110">
    <property type="entry name" value="Ig-like_dom"/>
</dbReference>
<accession>A0A9D4F2V6</accession>
<dbReference type="Gene3D" id="2.60.40.10">
    <property type="entry name" value="Immunoglobulins"/>
    <property type="match status" value="7"/>
</dbReference>
<dbReference type="InterPro" id="IPR050958">
    <property type="entry name" value="Cell_Adh-Cytoskel_Orgn"/>
</dbReference>
<dbReference type="InterPro" id="IPR003598">
    <property type="entry name" value="Ig_sub2"/>
</dbReference>
<keyword evidence="4" id="KW-0472">Membrane</keyword>
<sequence length="607" mass="66665">SVVRSDEGMYTCRASNEGGTTEKNAYIHVQVAPTVKINPQTASFKVGETREFTCIATGFPEPSVNWLRGGQAVITNQNVRVVANKLELRNLKRGDEGIYTCWALNAAGEVTTNAELKYIEEPHISVYESKVLVASGDEAILFCGADGIPKPEIHWYRGDVELKALSYVQITDQGQLRILGTQQLDAGQYRCEARNEAGKDEAIITLEVGSQPEVIEAPANVDVNIGSNATLHCRVDGLPAPKQFWHRADGRPLEKGNRVQHLPTGELMILNVSLEDQGSYTCVAQNQFGTVESSAFLTITGIVSPVLEVLAPELEVVAGDTVELNCRLFQGNPNPKLVWLRGERPIQEDSHFIVPQEGSVTIEDVQSVHSGEYTCHASNVGGNASFTVLLTVKVPPKFNFDNPEDEQIDFNIVEGDRVVLPCNVQGDPRPQITWFKDESPISLTDYHYFINEDGSLEIYSAEAIDTGLYRCQATNEAGEVEKIVNLFVQVPPTIAGDPNEKYIVIENETVVLPCVAKGIPLPKVAWRKNFMPFEPTDSERYLLGDHGLTITSVQVEDKAIYECIASNNGGEETKVLVLVVQVPPVILETNNTELTVLNVDTVVLASY</sequence>
<feature type="non-terminal residue" evidence="9">
    <location>
        <position position="607"/>
    </location>
</feature>
<reference evidence="9" key="1">
    <citation type="journal article" date="2019" name="bioRxiv">
        <title>The Genome of the Zebra Mussel, Dreissena polymorpha: A Resource for Invasive Species Research.</title>
        <authorList>
            <person name="McCartney M.A."/>
            <person name="Auch B."/>
            <person name="Kono T."/>
            <person name="Mallez S."/>
            <person name="Zhang Y."/>
            <person name="Obille A."/>
            <person name="Becker A."/>
            <person name="Abrahante J.E."/>
            <person name="Garbe J."/>
            <person name="Badalamenti J.P."/>
            <person name="Herman A."/>
            <person name="Mangelson H."/>
            <person name="Liachko I."/>
            <person name="Sullivan S."/>
            <person name="Sone E.D."/>
            <person name="Koren S."/>
            <person name="Silverstein K.A.T."/>
            <person name="Beckman K.B."/>
            <person name="Gohl D.M."/>
        </authorList>
    </citation>
    <scope>NUCLEOTIDE SEQUENCE</scope>
    <source>
        <strain evidence="9">Duluth1</strain>
        <tissue evidence="9">Whole animal</tissue>
    </source>
</reference>
<dbReference type="PANTHER" id="PTHR45080">
    <property type="entry name" value="CONTACTIN 5"/>
    <property type="match status" value="1"/>
</dbReference>
<dbReference type="FunFam" id="2.60.40.10:FF:000032">
    <property type="entry name" value="palladin isoform X1"/>
    <property type="match status" value="3"/>
</dbReference>
<evidence type="ECO:0000256" key="2">
    <source>
        <dbReference type="ARBA" id="ARBA00022729"/>
    </source>
</evidence>
<feature type="domain" description="Ig-like" evidence="8">
    <location>
        <begin position="212"/>
        <end position="298"/>
    </location>
</feature>
<dbReference type="Proteomes" id="UP000828390">
    <property type="component" value="Unassembled WGS sequence"/>
</dbReference>
<dbReference type="FunFam" id="2.60.40.10:FF:000004">
    <property type="entry name" value="DCC isoform 1"/>
    <property type="match status" value="1"/>
</dbReference>
<comment type="subcellular location">
    <subcellularLocation>
        <location evidence="1">Membrane</location>
    </subcellularLocation>
</comment>
<evidence type="ECO:0000256" key="3">
    <source>
        <dbReference type="ARBA" id="ARBA00022737"/>
    </source>
</evidence>
<organism evidence="9 10">
    <name type="scientific">Dreissena polymorpha</name>
    <name type="common">Zebra mussel</name>
    <name type="synonym">Mytilus polymorpha</name>
    <dbReference type="NCBI Taxonomy" id="45954"/>
    <lineage>
        <taxon>Eukaryota</taxon>
        <taxon>Metazoa</taxon>
        <taxon>Spiralia</taxon>
        <taxon>Lophotrochozoa</taxon>
        <taxon>Mollusca</taxon>
        <taxon>Bivalvia</taxon>
        <taxon>Autobranchia</taxon>
        <taxon>Heteroconchia</taxon>
        <taxon>Euheterodonta</taxon>
        <taxon>Imparidentia</taxon>
        <taxon>Neoheterodontei</taxon>
        <taxon>Myida</taxon>
        <taxon>Dreissenoidea</taxon>
        <taxon>Dreissenidae</taxon>
        <taxon>Dreissena</taxon>
    </lineage>
</organism>
<feature type="domain" description="Ig-like" evidence="8">
    <location>
        <begin position="396"/>
        <end position="485"/>
    </location>
</feature>
<keyword evidence="7" id="KW-0393">Immunoglobulin domain</keyword>
<feature type="domain" description="Ig-like" evidence="8">
    <location>
        <begin position="33"/>
        <end position="117"/>
    </location>
</feature>
<evidence type="ECO:0000256" key="4">
    <source>
        <dbReference type="ARBA" id="ARBA00023136"/>
    </source>
</evidence>
<dbReference type="PRINTS" id="PR01832">
    <property type="entry name" value="VEGFRECEPTOR"/>
</dbReference>
<dbReference type="EMBL" id="JAIWYP010000007">
    <property type="protein sequence ID" value="KAH3791379.1"/>
    <property type="molecule type" value="Genomic_DNA"/>
</dbReference>
<evidence type="ECO:0000256" key="6">
    <source>
        <dbReference type="ARBA" id="ARBA00023180"/>
    </source>
</evidence>
<protein>
    <recommendedName>
        <fullName evidence="8">Ig-like domain-containing protein</fullName>
    </recommendedName>
</protein>
<dbReference type="SMART" id="SM00409">
    <property type="entry name" value="IG"/>
    <property type="match status" value="6"/>
</dbReference>
<name>A0A9D4F2V6_DREPO</name>
<keyword evidence="5" id="KW-1015">Disulfide bond</keyword>
<dbReference type="SUPFAM" id="SSF48726">
    <property type="entry name" value="Immunoglobulin"/>
    <property type="match status" value="7"/>
</dbReference>
<dbReference type="SMART" id="SM00408">
    <property type="entry name" value="IGc2"/>
    <property type="match status" value="6"/>
</dbReference>
<gene>
    <name evidence="9" type="ORF">DPMN_144864</name>
</gene>
<dbReference type="CDD" id="cd00096">
    <property type="entry name" value="Ig"/>
    <property type="match status" value="1"/>
</dbReference>
<keyword evidence="6" id="KW-0325">Glycoprotein</keyword>
<dbReference type="Pfam" id="PF07679">
    <property type="entry name" value="I-set"/>
    <property type="match status" value="5"/>
</dbReference>
<evidence type="ECO:0000256" key="5">
    <source>
        <dbReference type="ARBA" id="ARBA00023157"/>
    </source>
</evidence>
<comment type="caution">
    <text evidence="9">The sequence shown here is derived from an EMBL/GenBank/DDBJ whole genome shotgun (WGS) entry which is preliminary data.</text>
</comment>
<evidence type="ECO:0000259" key="8">
    <source>
        <dbReference type="PROSITE" id="PS50835"/>
    </source>
</evidence>
<evidence type="ECO:0000256" key="7">
    <source>
        <dbReference type="ARBA" id="ARBA00023319"/>
    </source>
</evidence>
<dbReference type="Pfam" id="PF13927">
    <property type="entry name" value="Ig_3"/>
    <property type="match status" value="1"/>
</dbReference>
<dbReference type="PANTHER" id="PTHR45080:SF8">
    <property type="entry name" value="IG-LIKE DOMAIN-CONTAINING PROTEIN"/>
    <property type="match status" value="1"/>
</dbReference>
<feature type="domain" description="Ig-like" evidence="8">
    <location>
        <begin position="122"/>
        <end position="205"/>
    </location>
</feature>
<reference evidence="9" key="2">
    <citation type="submission" date="2020-11" db="EMBL/GenBank/DDBJ databases">
        <authorList>
            <person name="McCartney M.A."/>
            <person name="Auch B."/>
            <person name="Kono T."/>
            <person name="Mallez S."/>
            <person name="Becker A."/>
            <person name="Gohl D.M."/>
            <person name="Silverstein K.A.T."/>
            <person name="Koren S."/>
            <person name="Bechman K.B."/>
            <person name="Herman A."/>
            <person name="Abrahante J.E."/>
            <person name="Garbe J."/>
        </authorList>
    </citation>
    <scope>NUCLEOTIDE SEQUENCE</scope>
    <source>
        <strain evidence="9">Duluth1</strain>
        <tissue evidence="9">Whole animal</tissue>
    </source>
</reference>
<dbReference type="PROSITE" id="PS50835">
    <property type="entry name" value="IG_LIKE"/>
    <property type="match status" value="6"/>
</dbReference>
<dbReference type="FunFam" id="2.60.40.10:FF:000130">
    <property type="entry name" value="Hemicentin 1"/>
    <property type="match status" value="1"/>
</dbReference>
<dbReference type="GO" id="GO:0007156">
    <property type="term" value="P:homophilic cell adhesion via plasma membrane adhesion molecules"/>
    <property type="evidence" value="ECO:0007669"/>
    <property type="project" value="TreeGrafter"/>
</dbReference>
<keyword evidence="10" id="KW-1185">Reference proteome</keyword>
<keyword evidence="3" id="KW-0677">Repeat</keyword>
<dbReference type="InterPro" id="IPR003599">
    <property type="entry name" value="Ig_sub"/>
</dbReference>
<dbReference type="InterPro" id="IPR036179">
    <property type="entry name" value="Ig-like_dom_sf"/>
</dbReference>